<comment type="caution">
    <text evidence="3">The sequence shown here is derived from an EMBL/GenBank/DDBJ whole genome shotgun (WGS) entry which is preliminary data.</text>
</comment>
<dbReference type="PANTHER" id="PTHR35004">
    <property type="entry name" value="TRANSPOSASE RV3428C-RELATED"/>
    <property type="match status" value="1"/>
</dbReference>
<sequence length="459" mass="49946">MLAWESYVEAQALRAQGWTISAIARHLGVTRVTVRRYLSGEHTPGQRARSVPDPFEGFAEYCRLRLGADPHLWATTLFDEVTALGYAGSYPSFTRALRARELRPACEPCRSGKTSQRAVIAHPPGAETQWDYLELTDPPAHWGFAGSAFVLLGVLAHSSRWRGWITESLDQPHLIEGLDQVVGRLGGVTRRWRFDRMSTVCHPGSGRLTVSFGPVAVHYRVGIDICPPRHAWRKGAVEKSAHVIAQRWWRTLADDTTLAGAQAGLDRICARLDGRRRADADGGKTTVGALAEAEPLRAAPAPLPAVLSVERTVSEQALVAFRGNRYSIPPGHTGEIVTVRHQLGTPALDIATARGVALAHHLRSPDGAGALVRLDEHVDAMTRVVLAEFTDRAPCPRKHRRPPTADALAEADRIRHAQAGPASGEQVVIDFDAYASGTRPLRGRAHTGETSGQDGRESS</sequence>
<dbReference type="Proteomes" id="UP000194360">
    <property type="component" value="Unassembled WGS sequence"/>
</dbReference>
<protein>
    <recommendedName>
        <fullName evidence="2">Integrase catalytic domain-containing protein</fullName>
    </recommendedName>
</protein>
<dbReference type="PANTHER" id="PTHR35004:SF7">
    <property type="entry name" value="INTEGRASE PROTEIN"/>
    <property type="match status" value="1"/>
</dbReference>
<organism evidence="3 4">
    <name type="scientific">Pseudonocardia autotrophica</name>
    <name type="common">Amycolata autotrophica</name>
    <name type="synonym">Nocardia autotrophica</name>
    <dbReference type="NCBI Taxonomy" id="2074"/>
    <lineage>
        <taxon>Bacteria</taxon>
        <taxon>Bacillati</taxon>
        <taxon>Actinomycetota</taxon>
        <taxon>Actinomycetes</taxon>
        <taxon>Pseudonocardiales</taxon>
        <taxon>Pseudonocardiaceae</taxon>
        <taxon>Pseudonocardia</taxon>
    </lineage>
</organism>
<dbReference type="STRING" id="2074.BG845_06917"/>
<keyword evidence="4" id="KW-1185">Reference proteome</keyword>
<accession>A0A1Y2MGG7</accession>
<evidence type="ECO:0000256" key="1">
    <source>
        <dbReference type="SAM" id="MobiDB-lite"/>
    </source>
</evidence>
<feature type="region of interest" description="Disordered" evidence="1">
    <location>
        <begin position="438"/>
        <end position="459"/>
    </location>
</feature>
<dbReference type="InterPro" id="IPR001584">
    <property type="entry name" value="Integrase_cat-core"/>
</dbReference>
<gene>
    <name evidence="3" type="ORF">BG845_06917</name>
</gene>
<dbReference type="RefSeq" id="WP_085916918.1">
    <property type="nucleotide sequence ID" value="NZ_AP018920.1"/>
</dbReference>
<dbReference type="Pfam" id="PF13384">
    <property type="entry name" value="HTH_23"/>
    <property type="match status" value="1"/>
</dbReference>
<dbReference type="InterPro" id="IPR054353">
    <property type="entry name" value="IstA-like_C"/>
</dbReference>
<dbReference type="Gene3D" id="1.10.10.60">
    <property type="entry name" value="Homeodomain-like"/>
    <property type="match status" value="1"/>
</dbReference>
<dbReference type="EMBL" id="MIGB01000108">
    <property type="protein sequence ID" value="OSY34376.1"/>
    <property type="molecule type" value="Genomic_DNA"/>
</dbReference>
<dbReference type="AlphaFoldDB" id="A0A1Y2MGG7"/>
<dbReference type="PROSITE" id="PS50994">
    <property type="entry name" value="INTEGRASE"/>
    <property type="match status" value="1"/>
</dbReference>
<dbReference type="Pfam" id="PF22483">
    <property type="entry name" value="Mu-transpos_C_2"/>
    <property type="match status" value="1"/>
</dbReference>
<evidence type="ECO:0000313" key="4">
    <source>
        <dbReference type="Proteomes" id="UP000194360"/>
    </source>
</evidence>
<dbReference type="OrthoDB" id="2065409at2"/>
<evidence type="ECO:0000313" key="3">
    <source>
        <dbReference type="EMBL" id="OSY34376.1"/>
    </source>
</evidence>
<feature type="domain" description="Integrase catalytic" evidence="2">
    <location>
        <begin position="120"/>
        <end position="294"/>
    </location>
</feature>
<name>A0A1Y2MGG7_PSEAH</name>
<reference evidence="3 4" key="1">
    <citation type="submission" date="2016-09" db="EMBL/GenBank/DDBJ databases">
        <title>Pseudonocardia autotrophica DSM535, a candidate organism with high potential of specific P450 cytochromes.</title>
        <authorList>
            <person name="Grumaz C."/>
            <person name="Vainshtein Y."/>
            <person name="Kirstahler P."/>
            <person name="Sohn K."/>
        </authorList>
    </citation>
    <scope>NUCLEOTIDE SEQUENCE [LARGE SCALE GENOMIC DNA]</scope>
    <source>
        <strain evidence="3 4">DSM 535</strain>
    </source>
</reference>
<evidence type="ECO:0000259" key="2">
    <source>
        <dbReference type="PROSITE" id="PS50994"/>
    </source>
</evidence>
<proteinExistence type="predicted"/>
<dbReference type="GO" id="GO:0015074">
    <property type="term" value="P:DNA integration"/>
    <property type="evidence" value="ECO:0007669"/>
    <property type="project" value="InterPro"/>
</dbReference>